<reference evidence="1 2" key="1">
    <citation type="submission" date="2024-09" db="EMBL/GenBank/DDBJ databases">
        <title>Chromosome-scale assembly of Riccia sorocarpa.</title>
        <authorList>
            <person name="Paukszto L."/>
        </authorList>
    </citation>
    <scope>NUCLEOTIDE SEQUENCE [LARGE SCALE GENOMIC DNA]</scope>
    <source>
        <strain evidence="1">LP-2024</strain>
        <tissue evidence="1">Aerial parts of the thallus</tissue>
    </source>
</reference>
<protein>
    <submittedName>
        <fullName evidence="1">Uncharacterized protein</fullName>
    </submittedName>
</protein>
<organism evidence="1 2">
    <name type="scientific">Riccia sorocarpa</name>
    <dbReference type="NCBI Taxonomy" id="122646"/>
    <lineage>
        <taxon>Eukaryota</taxon>
        <taxon>Viridiplantae</taxon>
        <taxon>Streptophyta</taxon>
        <taxon>Embryophyta</taxon>
        <taxon>Marchantiophyta</taxon>
        <taxon>Marchantiopsida</taxon>
        <taxon>Marchantiidae</taxon>
        <taxon>Marchantiales</taxon>
        <taxon>Ricciaceae</taxon>
        <taxon>Riccia</taxon>
    </lineage>
</organism>
<accession>A0ABD3GWI2</accession>
<dbReference type="AlphaFoldDB" id="A0ABD3GWI2"/>
<keyword evidence="2" id="KW-1185">Reference proteome</keyword>
<comment type="caution">
    <text evidence="1">The sequence shown here is derived from an EMBL/GenBank/DDBJ whole genome shotgun (WGS) entry which is preliminary data.</text>
</comment>
<gene>
    <name evidence="1" type="ORF">R1sor_000789</name>
</gene>
<dbReference type="EMBL" id="JBJQOH010000006">
    <property type="protein sequence ID" value="KAL3682767.1"/>
    <property type="molecule type" value="Genomic_DNA"/>
</dbReference>
<evidence type="ECO:0000313" key="2">
    <source>
        <dbReference type="Proteomes" id="UP001633002"/>
    </source>
</evidence>
<evidence type="ECO:0000313" key="1">
    <source>
        <dbReference type="EMBL" id="KAL3682767.1"/>
    </source>
</evidence>
<proteinExistence type="predicted"/>
<dbReference type="Proteomes" id="UP001633002">
    <property type="component" value="Unassembled WGS sequence"/>
</dbReference>
<name>A0ABD3GWI2_9MARC</name>
<sequence>MPVGLMVKAESKTLDILRCGRKWQEECGATIHLYWVKEFNLDRELNLSALEERMSCSVDMMSLPPSEWDGMEDLSIVGVPAMRVQKRDFLESMEERLTTKTCDFVRSTKTGTRAKLYPPPQRVAGD</sequence>